<accession>A0AAD5WN15</accession>
<feature type="domain" description="Phosphatase tensin-type" evidence="5">
    <location>
        <begin position="18"/>
        <end position="246"/>
    </location>
</feature>
<dbReference type="GO" id="GO:0016314">
    <property type="term" value="F:phosphatidylinositol-3,4,5-trisphosphate 3-phosphatase activity"/>
    <property type="evidence" value="ECO:0007669"/>
    <property type="project" value="UniProtKB-EC"/>
</dbReference>
<feature type="compositionally biased region" description="Low complexity" evidence="3">
    <location>
        <begin position="397"/>
        <end position="432"/>
    </location>
</feature>
<dbReference type="PROSITE" id="PS00383">
    <property type="entry name" value="TYR_PHOSPHATASE_1"/>
    <property type="match status" value="1"/>
</dbReference>
<evidence type="ECO:0000256" key="3">
    <source>
        <dbReference type="SAM" id="MobiDB-lite"/>
    </source>
</evidence>
<feature type="compositionally biased region" description="Basic and acidic residues" evidence="3">
    <location>
        <begin position="433"/>
        <end position="443"/>
    </location>
</feature>
<keyword evidence="2" id="KW-0378">Hydrolase</keyword>
<dbReference type="InterPro" id="IPR016130">
    <property type="entry name" value="Tyr_Pase_AS"/>
</dbReference>
<dbReference type="GO" id="GO:0005829">
    <property type="term" value="C:cytosol"/>
    <property type="evidence" value="ECO:0007669"/>
    <property type="project" value="TreeGrafter"/>
</dbReference>
<feature type="compositionally biased region" description="Polar residues" evidence="3">
    <location>
        <begin position="1"/>
        <end position="24"/>
    </location>
</feature>
<reference evidence="6" key="1">
    <citation type="submission" date="2022-07" db="EMBL/GenBank/DDBJ databases">
        <title>Draft genome sequence of Zalerion maritima ATCC 34329, a (micro)plastics degrading marine fungus.</title>
        <authorList>
            <person name="Paco A."/>
            <person name="Goncalves M.F.M."/>
            <person name="Rocha-Santos T.A.P."/>
            <person name="Alves A."/>
        </authorList>
    </citation>
    <scope>NUCLEOTIDE SEQUENCE</scope>
    <source>
        <strain evidence="6">ATCC 34329</strain>
    </source>
</reference>
<evidence type="ECO:0000259" key="4">
    <source>
        <dbReference type="PROSITE" id="PS50056"/>
    </source>
</evidence>
<evidence type="ECO:0000256" key="1">
    <source>
        <dbReference type="ARBA" id="ARBA00013015"/>
    </source>
</evidence>
<dbReference type="InterPro" id="IPR029023">
    <property type="entry name" value="Tensin_phosphatase"/>
</dbReference>
<dbReference type="GO" id="GO:0051896">
    <property type="term" value="P:regulation of phosphatidylinositol 3-kinase/protein kinase B signal transduction"/>
    <property type="evidence" value="ECO:0007669"/>
    <property type="project" value="TreeGrafter"/>
</dbReference>
<dbReference type="GO" id="GO:0043491">
    <property type="term" value="P:phosphatidylinositol 3-kinase/protein kinase B signal transduction"/>
    <property type="evidence" value="ECO:0007669"/>
    <property type="project" value="TreeGrafter"/>
</dbReference>
<evidence type="ECO:0000256" key="2">
    <source>
        <dbReference type="ARBA" id="ARBA00022801"/>
    </source>
</evidence>
<dbReference type="PROSITE" id="PS50056">
    <property type="entry name" value="TYR_PHOSPHATASE_2"/>
    <property type="match status" value="1"/>
</dbReference>
<dbReference type="PANTHER" id="PTHR12305">
    <property type="entry name" value="PHOSPHATASE WITH HOMOLOGY TO TENSIN"/>
    <property type="match status" value="1"/>
</dbReference>
<dbReference type="InterPro" id="IPR029021">
    <property type="entry name" value="Prot-tyrosine_phosphatase-like"/>
</dbReference>
<dbReference type="AlphaFoldDB" id="A0AAD5WN15"/>
<feature type="region of interest" description="Disordered" evidence="3">
    <location>
        <begin position="556"/>
        <end position="710"/>
    </location>
</feature>
<dbReference type="GO" id="GO:0046856">
    <property type="term" value="P:phosphatidylinositol dephosphorylation"/>
    <property type="evidence" value="ECO:0007669"/>
    <property type="project" value="TreeGrafter"/>
</dbReference>
<feature type="region of interest" description="Disordered" evidence="3">
    <location>
        <begin position="1"/>
        <end position="26"/>
    </location>
</feature>
<dbReference type="PANTHER" id="PTHR12305:SF81">
    <property type="entry name" value="PHOSPHATIDYLINOSITOL 3,4,5-TRISPHOSPHATE 3-PHOSPHATASE AND DUAL-SPECIFICITY PROTEIN PHOSPHATASE PTEN"/>
    <property type="match status" value="1"/>
</dbReference>
<dbReference type="InterPro" id="IPR051281">
    <property type="entry name" value="Dual-spec_lipid-protein_phosph"/>
</dbReference>
<dbReference type="InterPro" id="IPR000387">
    <property type="entry name" value="Tyr_Pase_dom"/>
</dbReference>
<dbReference type="PROSITE" id="PS51181">
    <property type="entry name" value="PPASE_TENSIN"/>
    <property type="match status" value="1"/>
</dbReference>
<dbReference type="GO" id="GO:0005634">
    <property type="term" value="C:nucleus"/>
    <property type="evidence" value="ECO:0007669"/>
    <property type="project" value="TreeGrafter"/>
</dbReference>
<dbReference type="GO" id="GO:0004725">
    <property type="term" value="F:protein tyrosine phosphatase activity"/>
    <property type="evidence" value="ECO:0007669"/>
    <property type="project" value="TreeGrafter"/>
</dbReference>
<dbReference type="GO" id="GO:0042995">
    <property type="term" value="C:cell projection"/>
    <property type="evidence" value="ECO:0007669"/>
    <property type="project" value="TreeGrafter"/>
</dbReference>
<dbReference type="EMBL" id="JAKWBI020000795">
    <property type="protein sequence ID" value="KAJ2892482.1"/>
    <property type="molecule type" value="Genomic_DNA"/>
</dbReference>
<feature type="compositionally biased region" description="Polar residues" evidence="3">
    <location>
        <begin position="155"/>
        <end position="178"/>
    </location>
</feature>
<sequence>MTQENNAPTTHLFRENSSGPSNTYPKRMYRTPLDRLVKFLDEKHGENWAIWEFRAEGTGYPDDAVYGRIHHFPWPDHHPPPFRLVPLIMGSMRNWLAGREIVTVGSHGETIGTRKAMEEAGKTNTAATGSIENLGTTGGALSSTSIATDAKDGDTATQQEQPSQQPDKSKVPEQNPNRVTVVHCKAGKGRSGSMSVSYLLSECGWTKTSALQRFTERRMLPGFGSGVSIPSQIRWIDYVERWTNAASAQSPNGKKEKRYIDRPVEVLEVHCWGLRNGVEVEVKGFVDEGKKIQVIHKFGKGERMVVQGNPPGGGGKVDMIRDMLADSESAKGSSVKEDGYESSTRDGSMSATPPMPTTTPVTGSGSNNGSSTPKRSASRLLRKGKLAAKAISRLSKSPSTPNNTSTAGAAPSGTGAETPNSTRSSSSRSSSKSSEKNRDKETPGGKAVLFKPSPNAPRIILPTSDINVSLERKSRSNISSSLSVTTAIAHVWFNVFFEGQGPERLAMDPPQQPLESGVFGIDWDAMDGLKGSKRKGVRAVDMIEVVWRLIPEDEGDAQAKTGDKTKVVPEEVREPELGEAVKEPGPADWRGENNKDVDPDAGKRLGVSGADEGKEEPGGPVKMEAVGAHKDEDDDDEQKTKKKDDKEEESSGDGKGEGKAETGGLEAKKLSAGEQSGKTPGAGAKEDDDEDMDMDELKMVKSAGPKGENI</sequence>
<organism evidence="6 7">
    <name type="scientific">Zalerion maritima</name>
    <dbReference type="NCBI Taxonomy" id="339359"/>
    <lineage>
        <taxon>Eukaryota</taxon>
        <taxon>Fungi</taxon>
        <taxon>Dikarya</taxon>
        <taxon>Ascomycota</taxon>
        <taxon>Pezizomycotina</taxon>
        <taxon>Sordariomycetes</taxon>
        <taxon>Lulworthiomycetidae</taxon>
        <taxon>Lulworthiales</taxon>
        <taxon>Lulworthiaceae</taxon>
        <taxon>Zalerion</taxon>
    </lineage>
</organism>
<feature type="compositionally biased region" description="Basic and acidic residues" evidence="3">
    <location>
        <begin position="589"/>
        <end position="603"/>
    </location>
</feature>
<feature type="compositionally biased region" description="Polar residues" evidence="3">
    <location>
        <begin position="122"/>
        <end position="147"/>
    </location>
</feature>
<feature type="region of interest" description="Disordered" evidence="3">
    <location>
        <begin position="118"/>
        <end position="178"/>
    </location>
</feature>
<feature type="compositionally biased region" description="Low complexity" evidence="3">
    <location>
        <begin position="347"/>
        <end position="373"/>
    </location>
</feature>
<dbReference type="EC" id="3.1.3.67" evidence="1"/>
<evidence type="ECO:0000313" key="6">
    <source>
        <dbReference type="EMBL" id="KAJ2892482.1"/>
    </source>
</evidence>
<feature type="region of interest" description="Disordered" evidence="3">
    <location>
        <begin position="327"/>
        <end position="380"/>
    </location>
</feature>
<dbReference type="Proteomes" id="UP001201980">
    <property type="component" value="Unassembled WGS sequence"/>
</dbReference>
<proteinExistence type="predicted"/>
<protein>
    <recommendedName>
        <fullName evidence="1">phosphatidylinositol-3,4,5-trisphosphate 3-phosphatase</fullName>
        <ecNumber evidence="1">3.1.3.67</ecNumber>
    </recommendedName>
</protein>
<dbReference type="GO" id="GO:0005886">
    <property type="term" value="C:plasma membrane"/>
    <property type="evidence" value="ECO:0007669"/>
    <property type="project" value="TreeGrafter"/>
</dbReference>
<keyword evidence="7" id="KW-1185">Reference proteome</keyword>
<dbReference type="Gene3D" id="3.90.190.10">
    <property type="entry name" value="Protein tyrosine phosphatase superfamily"/>
    <property type="match status" value="1"/>
</dbReference>
<dbReference type="SUPFAM" id="SSF52799">
    <property type="entry name" value="(Phosphotyrosine protein) phosphatases II"/>
    <property type="match status" value="1"/>
</dbReference>
<evidence type="ECO:0000259" key="5">
    <source>
        <dbReference type="PROSITE" id="PS51181"/>
    </source>
</evidence>
<feature type="region of interest" description="Disordered" evidence="3">
    <location>
        <begin position="392"/>
        <end position="456"/>
    </location>
</feature>
<feature type="compositionally biased region" description="Basic and acidic residues" evidence="3">
    <location>
        <begin position="561"/>
        <end position="582"/>
    </location>
</feature>
<feature type="compositionally biased region" description="Basic and acidic residues" evidence="3">
    <location>
        <begin position="652"/>
        <end position="671"/>
    </location>
</feature>
<gene>
    <name evidence="6" type="ORF">MKZ38_009704</name>
</gene>
<name>A0AAD5WN15_9PEZI</name>
<comment type="caution">
    <text evidence="6">The sequence shown here is derived from an EMBL/GenBank/DDBJ whole genome shotgun (WGS) entry which is preliminary data.</text>
</comment>
<evidence type="ECO:0000313" key="7">
    <source>
        <dbReference type="Proteomes" id="UP001201980"/>
    </source>
</evidence>
<feature type="domain" description="Tyrosine specific protein phosphatases" evidence="4">
    <location>
        <begin position="173"/>
        <end position="218"/>
    </location>
</feature>